<organism evidence="2 3">
    <name type="scientific">Falsiroseomonas bella</name>
    <dbReference type="NCBI Taxonomy" id="2184016"/>
    <lineage>
        <taxon>Bacteria</taxon>
        <taxon>Pseudomonadati</taxon>
        <taxon>Pseudomonadota</taxon>
        <taxon>Alphaproteobacteria</taxon>
        <taxon>Acetobacterales</taxon>
        <taxon>Roseomonadaceae</taxon>
        <taxon>Falsiroseomonas</taxon>
    </lineage>
</organism>
<evidence type="ECO:0000313" key="2">
    <source>
        <dbReference type="EMBL" id="PWS37854.1"/>
    </source>
</evidence>
<dbReference type="PANTHER" id="PTHR30336">
    <property type="entry name" value="INNER MEMBRANE PROTEIN, PROBABLE PERMEASE"/>
    <property type="match status" value="1"/>
</dbReference>
<dbReference type="InterPro" id="IPR014729">
    <property type="entry name" value="Rossmann-like_a/b/a_fold"/>
</dbReference>
<gene>
    <name evidence="2" type="ORF">DFH01_00625</name>
</gene>
<accession>A0A317FFK6</accession>
<dbReference type="GO" id="GO:0043164">
    <property type="term" value="P:Gram-negative-bacterium-type cell wall biogenesis"/>
    <property type="evidence" value="ECO:0007669"/>
    <property type="project" value="TreeGrafter"/>
</dbReference>
<dbReference type="RefSeq" id="WP_109868476.1">
    <property type="nucleotide sequence ID" value="NZ_QGNA01000001.1"/>
</dbReference>
<dbReference type="InterPro" id="IPR003848">
    <property type="entry name" value="DUF218"/>
</dbReference>
<dbReference type="GO" id="GO:0000270">
    <property type="term" value="P:peptidoglycan metabolic process"/>
    <property type="evidence" value="ECO:0007669"/>
    <property type="project" value="TreeGrafter"/>
</dbReference>
<proteinExistence type="predicted"/>
<dbReference type="CDD" id="cd06259">
    <property type="entry name" value="YdcF-like"/>
    <property type="match status" value="1"/>
</dbReference>
<dbReference type="AlphaFoldDB" id="A0A317FFK6"/>
<feature type="domain" description="DUF218" evidence="1">
    <location>
        <begin position="42"/>
        <end position="165"/>
    </location>
</feature>
<dbReference type="Proteomes" id="UP000245765">
    <property type="component" value="Unassembled WGS sequence"/>
</dbReference>
<dbReference type="Pfam" id="PF02698">
    <property type="entry name" value="DUF218"/>
    <property type="match status" value="1"/>
</dbReference>
<dbReference type="OrthoDB" id="9812311at2"/>
<sequence length="194" mass="20303">MTWLRRLLPPLVLLGLAALGFLWFLHEVSAAPAEPARRTGGIVVLTGGAGRVEAGLALLEAGAAPRLLVSGAAPRLTLAELARANQRAPAALAGRVDLGHAAATTTGNAAETAAWARARGIDSLRVVTADYHMPRAMLELRRAMPNVTLLPHPVPIPGLPFARRAWLLTLEYAKLGAAFTGLAALLPAREAASR</sequence>
<comment type="caution">
    <text evidence="2">The sequence shown here is derived from an EMBL/GenBank/DDBJ whole genome shotgun (WGS) entry which is preliminary data.</text>
</comment>
<dbReference type="InterPro" id="IPR051599">
    <property type="entry name" value="Cell_Envelope_Assoc"/>
</dbReference>
<dbReference type="PANTHER" id="PTHR30336:SF4">
    <property type="entry name" value="ENVELOPE BIOGENESIS FACTOR ELYC"/>
    <property type="match status" value="1"/>
</dbReference>
<dbReference type="EMBL" id="QGNA01000001">
    <property type="protein sequence ID" value="PWS37854.1"/>
    <property type="molecule type" value="Genomic_DNA"/>
</dbReference>
<dbReference type="GO" id="GO:0005886">
    <property type="term" value="C:plasma membrane"/>
    <property type="evidence" value="ECO:0007669"/>
    <property type="project" value="TreeGrafter"/>
</dbReference>
<keyword evidence="3" id="KW-1185">Reference proteome</keyword>
<evidence type="ECO:0000259" key="1">
    <source>
        <dbReference type="Pfam" id="PF02698"/>
    </source>
</evidence>
<protein>
    <submittedName>
        <fullName evidence="2">YdcF family protein</fullName>
    </submittedName>
</protein>
<evidence type="ECO:0000313" key="3">
    <source>
        <dbReference type="Proteomes" id="UP000245765"/>
    </source>
</evidence>
<name>A0A317FFK6_9PROT</name>
<reference evidence="3" key="1">
    <citation type="submission" date="2018-05" db="EMBL/GenBank/DDBJ databases">
        <authorList>
            <person name="Du Z."/>
            <person name="Wang X."/>
        </authorList>
    </citation>
    <scope>NUCLEOTIDE SEQUENCE [LARGE SCALE GENOMIC DNA]</scope>
    <source>
        <strain evidence="3">CQN31</strain>
    </source>
</reference>
<dbReference type="Gene3D" id="3.40.50.620">
    <property type="entry name" value="HUPs"/>
    <property type="match status" value="1"/>
</dbReference>